<keyword evidence="2" id="KW-0378">Hydrolase</keyword>
<evidence type="ECO:0000259" key="3">
    <source>
        <dbReference type="Pfam" id="PF03959"/>
    </source>
</evidence>
<evidence type="ECO:0000313" key="5">
    <source>
        <dbReference type="Proteomes" id="UP000800040"/>
    </source>
</evidence>
<dbReference type="Gene3D" id="3.40.50.1820">
    <property type="entry name" value="alpha/beta hydrolase"/>
    <property type="match status" value="1"/>
</dbReference>
<dbReference type="EMBL" id="ML975344">
    <property type="protein sequence ID" value="KAF1832191.1"/>
    <property type="molecule type" value="Genomic_DNA"/>
</dbReference>
<dbReference type="InterPro" id="IPR050593">
    <property type="entry name" value="LovG"/>
</dbReference>
<name>A0A6A5K6L0_9PLEO</name>
<protein>
    <recommendedName>
        <fullName evidence="3">Serine hydrolase domain-containing protein</fullName>
    </recommendedName>
</protein>
<evidence type="ECO:0000256" key="2">
    <source>
        <dbReference type="ARBA" id="ARBA00022801"/>
    </source>
</evidence>
<dbReference type="SUPFAM" id="SSF53474">
    <property type="entry name" value="alpha/beta-Hydrolases"/>
    <property type="match status" value="1"/>
</dbReference>
<dbReference type="AlphaFoldDB" id="A0A6A5K6L0"/>
<dbReference type="InterPro" id="IPR005645">
    <property type="entry name" value="FSH-like_dom"/>
</dbReference>
<dbReference type="GO" id="GO:0016787">
    <property type="term" value="F:hydrolase activity"/>
    <property type="evidence" value="ECO:0007669"/>
    <property type="project" value="UniProtKB-KW"/>
</dbReference>
<evidence type="ECO:0000313" key="4">
    <source>
        <dbReference type="EMBL" id="KAF1832191.1"/>
    </source>
</evidence>
<dbReference type="PANTHER" id="PTHR48070">
    <property type="entry name" value="ESTERASE OVCA2"/>
    <property type="match status" value="1"/>
</dbReference>
<evidence type="ECO:0000256" key="1">
    <source>
        <dbReference type="ARBA" id="ARBA00005863"/>
    </source>
</evidence>
<dbReference type="Proteomes" id="UP000800040">
    <property type="component" value="Unassembled WGS sequence"/>
</dbReference>
<gene>
    <name evidence="4" type="ORF">BDW02DRAFT_503565</name>
</gene>
<dbReference type="Pfam" id="PF03959">
    <property type="entry name" value="FSH1"/>
    <property type="match status" value="1"/>
</dbReference>
<organism evidence="4 5">
    <name type="scientific">Decorospora gaudefroyi</name>
    <dbReference type="NCBI Taxonomy" id="184978"/>
    <lineage>
        <taxon>Eukaryota</taxon>
        <taxon>Fungi</taxon>
        <taxon>Dikarya</taxon>
        <taxon>Ascomycota</taxon>
        <taxon>Pezizomycotina</taxon>
        <taxon>Dothideomycetes</taxon>
        <taxon>Pleosporomycetidae</taxon>
        <taxon>Pleosporales</taxon>
        <taxon>Pleosporineae</taxon>
        <taxon>Pleosporaceae</taxon>
        <taxon>Decorospora</taxon>
    </lineage>
</organism>
<dbReference type="InterPro" id="IPR029058">
    <property type="entry name" value="AB_hydrolase_fold"/>
</dbReference>
<dbReference type="GO" id="GO:0044550">
    <property type="term" value="P:secondary metabolite biosynthetic process"/>
    <property type="evidence" value="ECO:0007669"/>
    <property type="project" value="TreeGrafter"/>
</dbReference>
<dbReference type="GO" id="GO:0005737">
    <property type="term" value="C:cytoplasm"/>
    <property type="evidence" value="ECO:0007669"/>
    <property type="project" value="TreeGrafter"/>
</dbReference>
<reference evidence="4" key="1">
    <citation type="submission" date="2020-01" db="EMBL/GenBank/DDBJ databases">
        <authorList>
            <consortium name="DOE Joint Genome Institute"/>
            <person name="Haridas S."/>
            <person name="Albert R."/>
            <person name="Binder M."/>
            <person name="Bloem J."/>
            <person name="Labutti K."/>
            <person name="Salamov A."/>
            <person name="Andreopoulos B."/>
            <person name="Baker S.E."/>
            <person name="Barry K."/>
            <person name="Bills G."/>
            <person name="Bluhm B.H."/>
            <person name="Cannon C."/>
            <person name="Castanera R."/>
            <person name="Culley D.E."/>
            <person name="Daum C."/>
            <person name="Ezra D."/>
            <person name="Gonzalez J.B."/>
            <person name="Henrissat B."/>
            <person name="Kuo A."/>
            <person name="Liang C."/>
            <person name="Lipzen A."/>
            <person name="Lutzoni F."/>
            <person name="Magnuson J."/>
            <person name="Mondo S."/>
            <person name="Nolan M."/>
            <person name="Ohm R."/>
            <person name="Pangilinan J."/>
            <person name="Park H.-J."/>
            <person name="Ramirez L."/>
            <person name="Alfaro M."/>
            <person name="Sun H."/>
            <person name="Tritt A."/>
            <person name="Yoshinaga Y."/>
            <person name="Zwiers L.-H."/>
            <person name="Turgeon B.G."/>
            <person name="Goodwin S.B."/>
            <person name="Spatafora J.W."/>
            <person name="Crous P.W."/>
            <person name="Grigoriev I.V."/>
        </authorList>
    </citation>
    <scope>NUCLEOTIDE SEQUENCE</scope>
    <source>
        <strain evidence="4">P77</strain>
    </source>
</reference>
<proteinExistence type="inferred from homology"/>
<feature type="domain" description="Serine hydrolase" evidence="3">
    <location>
        <begin position="14"/>
        <end position="239"/>
    </location>
</feature>
<accession>A0A6A5K6L0</accession>
<dbReference type="GO" id="GO:0005634">
    <property type="term" value="C:nucleus"/>
    <property type="evidence" value="ECO:0007669"/>
    <property type="project" value="TreeGrafter"/>
</dbReference>
<dbReference type="PANTHER" id="PTHR48070:SF3">
    <property type="entry name" value="ESTERASE DBAE-RELATED"/>
    <property type="match status" value="1"/>
</dbReference>
<dbReference type="OrthoDB" id="414698at2759"/>
<keyword evidence="5" id="KW-1185">Reference proteome</keyword>
<sequence>MAPSPPKGGGQDIKPTILAFHGSGSNATIHTVQLARLMRVLRPHFNVESLEAPFDSQAGPGILPFFDGCGPFKRWLPSTVTLEEMRSGTSTSDMAPEVEKLVRDAVYKIRGQGGRVVGLIGFSQGTKIVAGLLAASQALMGKLAATGTATGSDWCAFAFGISICGSYAPPLFPPSILGSGTALSGEKIRIPCLHVQGLQDQWKWAGQGLIEGWYLVGEGGSVVKEWDMGHFYPVRGEENEEIGRWVLGVVGEVGGGGNGDGNKEEG</sequence>
<comment type="similarity">
    <text evidence="1">Belongs to the LovG family.</text>
</comment>